<dbReference type="Proteomes" id="UP000789901">
    <property type="component" value="Unassembled WGS sequence"/>
</dbReference>
<accession>A0ABN7XJW9</accession>
<comment type="caution">
    <text evidence="1">The sequence shown here is derived from an EMBL/GenBank/DDBJ whole genome shotgun (WGS) entry which is preliminary data.</text>
</comment>
<reference evidence="1 2" key="1">
    <citation type="submission" date="2021-06" db="EMBL/GenBank/DDBJ databases">
        <authorList>
            <person name="Kallberg Y."/>
            <person name="Tangrot J."/>
            <person name="Rosling A."/>
        </authorList>
    </citation>
    <scope>NUCLEOTIDE SEQUENCE [LARGE SCALE GENOMIC DNA]</scope>
    <source>
        <strain evidence="1 2">120-4 pot B 10/14</strain>
    </source>
</reference>
<sequence length="67" mass="7463">ESRALLFNHEEDISCYSRSPSASTFKNTDYDTSQLITTVIADIPKSDVNDIPYGLEKTSVILIVLLN</sequence>
<feature type="non-terminal residue" evidence="1">
    <location>
        <position position="67"/>
    </location>
</feature>
<proteinExistence type="predicted"/>
<name>A0ABN7XJW9_GIGMA</name>
<evidence type="ECO:0000313" key="2">
    <source>
        <dbReference type="Proteomes" id="UP000789901"/>
    </source>
</evidence>
<keyword evidence="2" id="KW-1185">Reference proteome</keyword>
<feature type="non-terminal residue" evidence="1">
    <location>
        <position position="1"/>
    </location>
</feature>
<organism evidence="1 2">
    <name type="scientific">Gigaspora margarita</name>
    <dbReference type="NCBI Taxonomy" id="4874"/>
    <lineage>
        <taxon>Eukaryota</taxon>
        <taxon>Fungi</taxon>
        <taxon>Fungi incertae sedis</taxon>
        <taxon>Mucoromycota</taxon>
        <taxon>Glomeromycotina</taxon>
        <taxon>Glomeromycetes</taxon>
        <taxon>Diversisporales</taxon>
        <taxon>Gigasporaceae</taxon>
        <taxon>Gigaspora</taxon>
    </lineage>
</organism>
<dbReference type="EMBL" id="CAJVQB010147847">
    <property type="protein sequence ID" value="CAG8855305.1"/>
    <property type="molecule type" value="Genomic_DNA"/>
</dbReference>
<evidence type="ECO:0000313" key="1">
    <source>
        <dbReference type="EMBL" id="CAG8855305.1"/>
    </source>
</evidence>
<gene>
    <name evidence="1" type="ORF">GMARGA_LOCUS44126</name>
</gene>
<protein>
    <submittedName>
        <fullName evidence="1">35667_t:CDS:1</fullName>
    </submittedName>
</protein>